<reference evidence="9 10" key="2">
    <citation type="submission" date="2018-11" db="EMBL/GenBank/DDBJ databases">
        <authorList>
            <consortium name="Pathogen Informatics"/>
        </authorList>
    </citation>
    <scope>NUCLEOTIDE SEQUENCE [LARGE SCALE GENOMIC DNA]</scope>
</reference>
<dbReference type="CDD" id="cd00086">
    <property type="entry name" value="homeodomain"/>
    <property type="match status" value="1"/>
</dbReference>
<keyword evidence="4 6" id="KW-0371">Homeobox</keyword>
<dbReference type="WBParaSite" id="SBAD_0000077801-mRNA-1">
    <property type="protein sequence ID" value="SBAD_0000077801-mRNA-1"/>
    <property type="gene ID" value="SBAD_0000077801"/>
</dbReference>
<dbReference type="PRINTS" id="PR00024">
    <property type="entry name" value="HOMEOBOX"/>
</dbReference>
<dbReference type="InterPro" id="IPR017970">
    <property type="entry name" value="Homeobox_CS"/>
</dbReference>
<dbReference type="GO" id="GO:0000978">
    <property type="term" value="F:RNA polymerase II cis-regulatory region sequence-specific DNA binding"/>
    <property type="evidence" value="ECO:0007669"/>
    <property type="project" value="TreeGrafter"/>
</dbReference>
<accession>A0A183IAW1</accession>
<dbReference type="InterPro" id="IPR001356">
    <property type="entry name" value="HD"/>
</dbReference>
<dbReference type="Gene3D" id="1.10.10.60">
    <property type="entry name" value="Homeodomain-like"/>
    <property type="match status" value="1"/>
</dbReference>
<evidence type="ECO:0000313" key="10">
    <source>
        <dbReference type="Proteomes" id="UP000270296"/>
    </source>
</evidence>
<feature type="DNA-binding region" description="Homeobox" evidence="6">
    <location>
        <begin position="27"/>
        <end position="86"/>
    </location>
</feature>
<evidence type="ECO:0000256" key="6">
    <source>
        <dbReference type="PROSITE-ProRule" id="PRU00108"/>
    </source>
</evidence>
<feature type="domain" description="Homeobox" evidence="8">
    <location>
        <begin position="25"/>
        <end position="85"/>
    </location>
</feature>
<reference evidence="11" key="1">
    <citation type="submission" date="2016-06" db="UniProtKB">
        <authorList>
            <consortium name="WormBaseParasite"/>
        </authorList>
    </citation>
    <scope>IDENTIFICATION</scope>
</reference>
<keyword evidence="2" id="KW-0217">Developmental protein</keyword>
<keyword evidence="5 6" id="KW-0539">Nucleus</keyword>
<sequence>MVAGAMYRKSFRTFALPIGSTEKNDKPRRTRQTYSRKQTLELEKEFHFNRYLTRRRRQEIAKELCLTERQVKIWFQNRRMKSKKEHKDVSNNSESLDNASVTAKEKVMATAVPVAVPATAANCDLV</sequence>
<dbReference type="GO" id="GO:0005634">
    <property type="term" value="C:nucleus"/>
    <property type="evidence" value="ECO:0007669"/>
    <property type="project" value="UniProtKB-SubCell"/>
</dbReference>
<evidence type="ECO:0000256" key="2">
    <source>
        <dbReference type="ARBA" id="ARBA00022473"/>
    </source>
</evidence>
<comment type="subcellular location">
    <subcellularLocation>
        <location evidence="1 6 7">Nucleus</location>
    </subcellularLocation>
</comment>
<dbReference type="GO" id="GO:0009952">
    <property type="term" value="P:anterior/posterior pattern specification"/>
    <property type="evidence" value="ECO:0007669"/>
    <property type="project" value="TreeGrafter"/>
</dbReference>
<keyword evidence="10" id="KW-1185">Reference proteome</keyword>
<dbReference type="GO" id="GO:0000981">
    <property type="term" value="F:DNA-binding transcription factor activity, RNA polymerase II-specific"/>
    <property type="evidence" value="ECO:0007669"/>
    <property type="project" value="InterPro"/>
</dbReference>
<evidence type="ECO:0000256" key="7">
    <source>
        <dbReference type="RuleBase" id="RU000682"/>
    </source>
</evidence>
<name>A0A183IAW1_9BILA</name>
<dbReference type="PROSITE" id="PS50071">
    <property type="entry name" value="HOMEOBOX_2"/>
    <property type="match status" value="1"/>
</dbReference>
<evidence type="ECO:0000256" key="1">
    <source>
        <dbReference type="ARBA" id="ARBA00004123"/>
    </source>
</evidence>
<evidence type="ECO:0000256" key="4">
    <source>
        <dbReference type="ARBA" id="ARBA00023155"/>
    </source>
</evidence>
<dbReference type="Pfam" id="PF00046">
    <property type="entry name" value="Homeodomain"/>
    <property type="match status" value="1"/>
</dbReference>
<dbReference type="InterPro" id="IPR050296">
    <property type="entry name" value="Antp_homeobox"/>
</dbReference>
<dbReference type="AlphaFoldDB" id="A0A183IAW1"/>
<dbReference type="SMART" id="SM00389">
    <property type="entry name" value="HOX"/>
    <property type="match status" value="1"/>
</dbReference>
<proteinExistence type="predicted"/>
<dbReference type="SUPFAM" id="SSF46689">
    <property type="entry name" value="Homeodomain-like"/>
    <property type="match status" value="1"/>
</dbReference>
<protein>
    <submittedName>
        <fullName evidence="11">Homeobox domain-containing protein</fullName>
    </submittedName>
</protein>
<organism evidence="11">
    <name type="scientific">Soboliphyme baturini</name>
    <dbReference type="NCBI Taxonomy" id="241478"/>
    <lineage>
        <taxon>Eukaryota</taxon>
        <taxon>Metazoa</taxon>
        <taxon>Ecdysozoa</taxon>
        <taxon>Nematoda</taxon>
        <taxon>Enoplea</taxon>
        <taxon>Dorylaimia</taxon>
        <taxon>Dioctophymatida</taxon>
        <taxon>Dioctophymatoidea</taxon>
        <taxon>Soboliphymatidae</taxon>
        <taxon>Soboliphyme</taxon>
    </lineage>
</organism>
<dbReference type="Proteomes" id="UP000270296">
    <property type="component" value="Unassembled WGS sequence"/>
</dbReference>
<dbReference type="PANTHER" id="PTHR45659:SF4">
    <property type="entry name" value="HOMEOBOX PROTEIN ABDOMINAL-A"/>
    <property type="match status" value="1"/>
</dbReference>
<keyword evidence="3 6" id="KW-0238">DNA-binding</keyword>
<dbReference type="EMBL" id="UZAM01006617">
    <property type="protein sequence ID" value="VDO91999.1"/>
    <property type="molecule type" value="Genomic_DNA"/>
</dbReference>
<dbReference type="GO" id="GO:0000122">
    <property type="term" value="P:negative regulation of transcription by RNA polymerase II"/>
    <property type="evidence" value="ECO:0007669"/>
    <property type="project" value="TreeGrafter"/>
</dbReference>
<evidence type="ECO:0000313" key="11">
    <source>
        <dbReference type="WBParaSite" id="SBAD_0000077801-mRNA-1"/>
    </source>
</evidence>
<dbReference type="OrthoDB" id="6159439at2759"/>
<dbReference type="InterPro" id="IPR020479">
    <property type="entry name" value="HD_metazoa"/>
</dbReference>
<dbReference type="PANTHER" id="PTHR45659">
    <property type="entry name" value="HOMEOBOX PROTEIN HOX"/>
    <property type="match status" value="1"/>
</dbReference>
<dbReference type="PROSITE" id="PS00027">
    <property type="entry name" value="HOMEOBOX_1"/>
    <property type="match status" value="1"/>
</dbReference>
<evidence type="ECO:0000313" key="9">
    <source>
        <dbReference type="EMBL" id="VDO91999.1"/>
    </source>
</evidence>
<dbReference type="InterPro" id="IPR009057">
    <property type="entry name" value="Homeodomain-like_sf"/>
</dbReference>
<gene>
    <name evidence="9" type="ORF">SBAD_LOCUS755</name>
</gene>
<evidence type="ECO:0000256" key="3">
    <source>
        <dbReference type="ARBA" id="ARBA00023125"/>
    </source>
</evidence>
<evidence type="ECO:0000256" key="5">
    <source>
        <dbReference type="ARBA" id="ARBA00023242"/>
    </source>
</evidence>
<evidence type="ECO:0000259" key="8">
    <source>
        <dbReference type="PROSITE" id="PS50071"/>
    </source>
</evidence>